<protein>
    <recommendedName>
        <fullName evidence="4">DUF1178 domain-containing protein</fullName>
    </recommendedName>
</protein>
<keyword evidence="3" id="KW-1185">Reference proteome</keyword>
<dbReference type="RefSeq" id="WP_128354871.1">
    <property type="nucleotide sequence ID" value="NZ_CP022987.1"/>
</dbReference>
<name>A0A410GBZ4_9BURK</name>
<dbReference type="KEGG" id="pus:CKA81_08205"/>
<evidence type="ECO:0008006" key="4">
    <source>
        <dbReference type="Google" id="ProtNLM"/>
    </source>
</evidence>
<dbReference type="InterPro" id="IPR009562">
    <property type="entry name" value="DUF1178"/>
</dbReference>
<dbReference type="EMBL" id="CP022987">
    <property type="protein sequence ID" value="QAA93822.1"/>
    <property type="molecule type" value="Genomic_DNA"/>
</dbReference>
<evidence type="ECO:0000256" key="1">
    <source>
        <dbReference type="SAM" id="MobiDB-lite"/>
    </source>
</evidence>
<gene>
    <name evidence="2" type="ORF">CKA81_08205</name>
</gene>
<dbReference type="OrthoDB" id="5295943at2"/>
<evidence type="ECO:0000313" key="3">
    <source>
        <dbReference type="Proteomes" id="UP000283474"/>
    </source>
</evidence>
<accession>A0A410GBZ4</accession>
<sequence>MSLKVFDLQCQQGHVFEGWFGSEDSYESQHQRGLLTCPVCNSNEVSKMLSAPRLNVSHLRQEDAPSRASPSGKQAGGTAVAAPASSRMQQLQAEVLRRIRSMLRSAENVGPRFADEARKMHEGETQERAIRGTATLEEQEALAQDGIAVMPVPDFLDDERLQ</sequence>
<proteinExistence type="predicted"/>
<feature type="region of interest" description="Disordered" evidence="1">
    <location>
        <begin position="142"/>
        <end position="162"/>
    </location>
</feature>
<dbReference type="PIRSF" id="PIRSF032131">
    <property type="entry name" value="UCP032131"/>
    <property type="match status" value="1"/>
</dbReference>
<dbReference type="Proteomes" id="UP000283474">
    <property type="component" value="Chromosome"/>
</dbReference>
<dbReference type="AlphaFoldDB" id="A0A410GBZ4"/>
<reference evidence="2 3" key="1">
    <citation type="submission" date="2017-08" db="EMBL/GenBank/DDBJ databases">
        <authorList>
            <person name="Park S.-J."/>
            <person name="Kim H."/>
        </authorList>
    </citation>
    <scope>NUCLEOTIDE SEQUENCE [LARGE SCALE GENOMIC DNA]</scope>
    <source>
        <strain evidence="3">ye3</strain>
    </source>
</reference>
<dbReference type="Pfam" id="PF06676">
    <property type="entry name" value="DUF1178"/>
    <property type="match status" value="1"/>
</dbReference>
<organism evidence="2 3">
    <name type="scientific">Pollutimonas thiosulfatoxidans</name>
    <dbReference type="NCBI Taxonomy" id="2028345"/>
    <lineage>
        <taxon>Bacteria</taxon>
        <taxon>Pseudomonadati</taxon>
        <taxon>Pseudomonadota</taxon>
        <taxon>Betaproteobacteria</taxon>
        <taxon>Burkholderiales</taxon>
        <taxon>Alcaligenaceae</taxon>
        <taxon>Pollutimonas</taxon>
    </lineage>
</organism>
<evidence type="ECO:0000313" key="2">
    <source>
        <dbReference type="EMBL" id="QAA93822.1"/>
    </source>
</evidence>
<feature type="region of interest" description="Disordered" evidence="1">
    <location>
        <begin position="57"/>
        <end position="87"/>
    </location>
</feature>